<name>A0ABD3CSR8_9LAMI</name>
<gene>
    <name evidence="2" type="ORF">CASFOL_026004</name>
</gene>
<proteinExistence type="predicted"/>
<accession>A0ABD3CSR8</accession>
<feature type="chain" id="PRO_5044826652" evidence="1">
    <location>
        <begin position="27"/>
        <end position="89"/>
    </location>
</feature>
<evidence type="ECO:0000313" key="3">
    <source>
        <dbReference type="Proteomes" id="UP001632038"/>
    </source>
</evidence>
<dbReference type="EMBL" id="JAVIJP010000032">
    <property type="protein sequence ID" value="KAL3633020.1"/>
    <property type="molecule type" value="Genomic_DNA"/>
</dbReference>
<sequence length="89" mass="9885">MMKVNGLRKAVVIIMVIMQMITLGAAICAYPDKCYYICSKHCNCGKQTCFCGPNDVPCMKFCRRNYCSKSSSVKLEVGLSEEASNELLT</sequence>
<comment type="caution">
    <text evidence="2">The sequence shown here is derived from an EMBL/GenBank/DDBJ whole genome shotgun (WGS) entry which is preliminary data.</text>
</comment>
<feature type="signal peptide" evidence="1">
    <location>
        <begin position="1"/>
        <end position="26"/>
    </location>
</feature>
<dbReference type="Proteomes" id="UP001632038">
    <property type="component" value="Unassembled WGS sequence"/>
</dbReference>
<keyword evidence="1" id="KW-0732">Signal</keyword>
<evidence type="ECO:0000313" key="2">
    <source>
        <dbReference type="EMBL" id="KAL3633020.1"/>
    </source>
</evidence>
<keyword evidence="3" id="KW-1185">Reference proteome</keyword>
<evidence type="ECO:0000256" key="1">
    <source>
        <dbReference type="SAM" id="SignalP"/>
    </source>
</evidence>
<dbReference type="AlphaFoldDB" id="A0ABD3CSR8"/>
<organism evidence="2 3">
    <name type="scientific">Castilleja foliolosa</name>
    <dbReference type="NCBI Taxonomy" id="1961234"/>
    <lineage>
        <taxon>Eukaryota</taxon>
        <taxon>Viridiplantae</taxon>
        <taxon>Streptophyta</taxon>
        <taxon>Embryophyta</taxon>
        <taxon>Tracheophyta</taxon>
        <taxon>Spermatophyta</taxon>
        <taxon>Magnoliopsida</taxon>
        <taxon>eudicotyledons</taxon>
        <taxon>Gunneridae</taxon>
        <taxon>Pentapetalae</taxon>
        <taxon>asterids</taxon>
        <taxon>lamiids</taxon>
        <taxon>Lamiales</taxon>
        <taxon>Orobanchaceae</taxon>
        <taxon>Pedicularideae</taxon>
        <taxon>Castillejinae</taxon>
        <taxon>Castilleja</taxon>
    </lineage>
</organism>
<protein>
    <submittedName>
        <fullName evidence="2">Uncharacterized protein</fullName>
    </submittedName>
</protein>
<reference evidence="3" key="1">
    <citation type="journal article" date="2024" name="IScience">
        <title>Strigolactones Initiate the Formation of Haustorium-like Structures in Castilleja.</title>
        <authorList>
            <person name="Buerger M."/>
            <person name="Peterson D."/>
            <person name="Chory J."/>
        </authorList>
    </citation>
    <scope>NUCLEOTIDE SEQUENCE [LARGE SCALE GENOMIC DNA]</scope>
</reference>